<dbReference type="SMART" id="SM00320">
    <property type="entry name" value="WD40"/>
    <property type="match status" value="3"/>
</dbReference>
<dbReference type="InterPro" id="IPR018391">
    <property type="entry name" value="PQQ_b-propeller_rpt"/>
</dbReference>
<dbReference type="Pfam" id="PF13360">
    <property type="entry name" value="PQQ_2"/>
    <property type="match status" value="1"/>
</dbReference>
<geneLocation type="plasmid" evidence="8">
    <name>pR1SE2</name>
</geneLocation>
<evidence type="ECO:0000256" key="4">
    <source>
        <dbReference type="SAM" id="MobiDB-lite"/>
    </source>
</evidence>
<dbReference type="InterPro" id="IPR002372">
    <property type="entry name" value="PQQ_rpt_dom"/>
</dbReference>
<protein>
    <submittedName>
        <fullName evidence="7">COPI-like protein</fullName>
    </submittedName>
    <submittedName>
        <fullName evidence="8">Outer membrane protein assembly factor BamB</fullName>
    </submittedName>
</protein>
<feature type="coiled-coil region" evidence="3">
    <location>
        <begin position="520"/>
        <end position="551"/>
    </location>
</feature>
<feature type="transmembrane region" description="Helical" evidence="5">
    <location>
        <begin position="154"/>
        <end position="175"/>
    </location>
</feature>
<dbReference type="EMBL" id="KX906370">
    <property type="protein sequence ID" value="ASK38241.1"/>
    <property type="molecule type" value="Genomic_DNA"/>
</dbReference>
<dbReference type="InterPro" id="IPR015943">
    <property type="entry name" value="WD40/YVTN_repeat-like_dom_sf"/>
</dbReference>
<evidence type="ECO:0000256" key="5">
    <source>
        <dbReference type="SAM" id="Phobius"/>
    </source>
</evidence>
<keyword evidence="3" id="KW-0175">Coiled coil</keyword>
<feature type="transmembrane region" description="Helical" evidence="5">
    <location>
        <begin position="49"/>
        <end position="77"/>
    </location>
</feature>
<evidence type="ECO:0000256" key="1">
    <source>
        <dbReference type="ARBA" id="ARBA00022574"/>
    </source>
</evidence>
<evidence type="ECO:0000256" key="2">
    <source>
        <dbReference type="ARBA" id="ARBA00022737"/>
    </source>
</evidence>
<keyword evidence="5" id="KW-0812">Transmembrane</keyword>
<sequence length="1384" mass="147498">MSNTTPSSTSRIARSLAPRHVLPVALLFLIADLALTDALLGLAVEKNPIAAWLFESIGVTTTGVVAVGVVTLAYVGLDALDRYERERRVVSGGLLGVMIAPVVWNLGVWVRLGTPSVALGGVVEMLATVIVSMGVAIGATKVDLDRVPHPDSDTVVSIVLSVLMVTSMVGGAAFVGTQSFSDSEAGGTVSAQEYNSQSLIFSVSSDDSLRAINSSMGSQVWRFDGHTSSLTTVAVTPDKSTVFSGGFDNTIKAVDTTSGEEIWSFNNHRDTVREVSLSGDGSILYSVSDDGTVRGIDAGSGAQLWKYENGGRLISVEPLSSSNSVLYGTAGGTVKRLNIDGMNISWSEGLHSSSSDEVDAIEQSIGGSVYSGAGDGTVKKIDPFSGNITWVYDNIGPVNDISVSNSGIYIAYDGGVKSLNSSGGQIWSYNDYADNVRSISASQVDDVVYTGTGNAGTIKAINTTSVSSIWSFTGHGLGVNAIAAAPPSIQPDPPFPGWEDTAPLIRAVDQNGDPVRNATIEAWSVETESLADEVENKEARAQEIIDELDNVQPDQWTPPTQVDLSYGDLTDLYNDSQPSGVYPTAHTKGDMGIAGWADTHDLIPRLEFESGEKIYLYAWDGSAGANMGPLADGVTSEHYGEIADDPTFNLKRISPTGETLDNHTVESTESETYSGGIPPLSYEHDYATATVPDGYYLVSVQGSDTPGYVIKVGEATDVLTTEMRNEANQLTEQAETLGSYLGEDTLMRDRVTATEELTRESHEYENRPLDLDAFDYGHGYVNPGLQIHGQDINDQKTDRVRDFPNVAGSEIYLQGYRGPDVGIDDFEDQNVTDIMELASNVDEPIYASKKPKRVDMSEIEDPDNATIEVTLQKFDSGLNPDVSEYANETERLKNQLLNQSTAELESLFRDNPELLNGTELEARHEELQDLVESNNDLEERVAELRDSESIDDAANTSEEQLKKDLAAMEQAIAELEGQLEAEPPTSEIDGGEIFAEFPFAESLNPDAITVIANYEDGSSEVIDDEYISVESASVLGGDQVVVDGLEIPSDRAVADLEVKGVSTGGALGTSRDSVTNPAFQGTIPELDAIDMSTLRPGVGDSVGMTPRSSAEGYGGAESATVYGPDGQTLNVTRNDERFRWTPEQTGTHTIRLTYSNTIGGEFTETVRVGVEENPASTPPTVRVTDGIGGNLLLAGDGLESGSISVDGANAKVVAQAPGDNAPSSLDIHAEQLAVDSMDVSVVMGTDQRSVDRHVSLRVWANFGVEDALVLRQPGEPITADEQTPFGAFETRTSESGSEHQVVETYTEADGTTTVQVQRNPSLLDRASYQIAIWGIDLPFTTLSTTPPMSLPLTMTAPPAVDEATAGQIVFGPTDMTTAATGVTA</sequence>
<dbReference type="PANTHER" id="PTHR44019">
    <property type="entry name" value="WD REPEAT-CONTAINING PROTEIN 55"/>
    <property type="match status" value="1"/>
</dbReference>
<feature type="coiled-coil region" evidence="3">
    <location>
        <begin position="920"/>
        <end position="978"/>
    </location>
</feature>
<dbReference type="PROSITE" id="PS50294">
    <property type="entry name" value="WD_REPEATS_REGION"/>
    <property type="match status" value="1"/>
</dbReference>
<accession>A0A218KRU5</accession>
<dbReference type="InterPro" id="IPR011044">
    <property type="entry name" value="Quino_amine_DH_bsu"/>
</dbReference>
<name>A0A218KRU5_9EURY</name>
<feature type="region of interest" description="Disordered" evidence="4">
    <location>
        <begin position="1106"/>
        <end position="1127"/>
    </location>
</feature>
<evidence type="ECO:0000313" key="7">
    <source>
        <dbReference type="EMBL" id="AQM75270.1"/>
    </source>
</evidence>
<dbReference type="RefSeq" id="WP_088901256.1">
    <property type="nucleotide sequence ID" value="NZ_JAXGGM010000014.1"/>
</dbReference>
<feature type="transmembrane region" description="Helical" evidence="5">
    <location>
        <begin position="89"/>
        <end position="110"/>
    </location>
</feature>
<feature type="domain" description="Pyrrolo-quinoline quinone repeat" evidence="6">
    <location>
        <begin position="248"/>
        <end position="390"/>
    </location>
</feature>
<keyword evidence="5" id="KW-0472">Membrane</keyword>
<dbReference type="InterPro" id="IPR001680">
    <property type="entry name" value="WD40_rpt"/>
</dbReference>
<evidence type="ECO:0000256" key="3">
    <source>
        <dbReference type="SAM" id="Coils"/>
    </source>
</evidence>
<dbReference type="EMBL" id="KX687704">
    <property type="protein sequence ID" value="AQM75270.1"/>
    <property type="molecule type" value="Genomic_DNA"/>
</dbReference>
<feature type="transmembrane region" description="Helical" evidence="5">
    <location>
        <begin position="21"/>
        <end position="43"/>
    </location>
</feature>
<reference evidence="8" key="1">
    <citation type="submission" date="2016-09" db="EMBL/GenBank/DDBJ databases">
        <title>A plasmid goes viral.</title>
        <authorList>
            <person name="Erdmann S."/>
            <person name="Tschitschko B."/>
            <person name="Cavicchioli R."/>
        </authorList>
    </citation>
    <scope>NUCLEOTIDE SEQUENCE</scope>
    <source>
        <strain evidence="8">HLS1</strain>
        <plasmid evidence="8">pR1SE2</plasmid>
    </source>
</reference>
<feature type="transmembrane region" description="Helical" evidence="5">
    <location>
        <begin position="116"/>
        <end position="142"/>
    </location>
</feature>
<evidence type="ECO:0000259" key="6">
    <source>
        <dbReference type="Pfam" id="PF13360"/>
    </source>
</evidence>
<feature type="region of interest" description="Disordered" evidence="4">
    <location>
        <begin position="656"/>
        <end position="677"/>
    </location>
</feature>
<organism evidence="7">
    <name type="scientific">Halorubrum lacusprofundi</name>
    <dbReference type="NCBI Taxonomy" id="2247"/>
    <lineage>
        <taxon>Archaea</taxon>
        <taxon>Methanobacteriati</taxon>
        <taxon>Methanobacteriota</taxon>
        <taxon>Stenosarchaea group</taxon>
        <taxon>Halobacteria</taxon>
        <taxon>Halobacteriales</taxon>
        <taxon>Haloferacaceae</taxon>
        <taxon>Halorubrum</taxon>
    </lineage>
</organism>
<keyword evidence="7" id="KW-0614">Plasmid</keyword>
<dbReference type="SUPFAM" id="SSF50969">
    <property type="entry name" value="YVTN repeat-like/Quinoprotein amine dehydrogenase"/>
    <property type="match status" value="1"/>
</dbReference>
<keyword evidence="1" id="KW-0853">WD repeat</keyword>
<dbReference type="PANTHER" id="PTHR44019:SF8">
    <property type="entry name" value="POC1 CENTRIOLAR PROTEIN HOMOLOG"/>
    <property type="match status" value="1"/>
</dbReference>
<reference evidence="7" key="2">
    <citation type="journal article" date="2017" name="Nat. Microbiol.">
        <title>A plasmid from an Antarctic haloarchaeon uses specialized membrane vesicles to disseminate and infect plasmid-free cells.</title>
        <authorList>
            <person name="Erdmann S."/>
            <person name="Tschitschko B."/>
            <person name="Zhong L."/>
            <person name="Raftery M.J."/>
            <person name="Cavicchioli R."/>
        </authorList>
    </citation>
    <scope>NUCLEOTIDE SEQUENCE</scope>
    <source>
        <strain evidence="7">R1S1</strain>
        <plasmid evidence="7">pR1SE</plasmid>
    </source>
</reference>
<dbReference type="SMR" id="A0A218KRU5"/>
<dbReference type="OrthoDB" id="8638at2157"/>
<dbReference type="Gene3D" id="2.130.10.10">
    <property type="entry name" value="YVTN repeat-like/Quinoprotein amine dehydrogenase"/>
    <property type="match status" value="2"/>
</dbReference>
<dbReference type="PROSITE" id="PS50082">
    <property type="entry name" value="WD_REPEATS_2"/>
    <property type="match status" value="2"/>
</dbReference>
<dbReference type="InterPro" id="IPR050505">
    <property type="entry name" value="WDR55/POC1"/>
</dbReference>
<keyword evidence="2" id="KW-0677">Repeat</keyword>
<evidence type="ECO:0000313" key="8">
    <source>
        <dbReference type="EMBL" id="ASK38241.1"/>
    </source>
</evidence>
<keyword evidence="5" id="KW-1133">Transmembrane helix</keyword>
<geneLocation type="plasmid" evidence="7">
    <name>pR1SE</name>
</geneLocation>
<proteinExistence type="predicted"/>
<dbReference type="SMART" id="SM00564">
    <property type="entry name" value="PQQ"/>
    <property type="match status" value="6"/>
</dbReference>